<comment type="similarity">
    <text evidence="7">Belongs to the FtsL family.</text>
</comment>
<dbReference type="OrthoDB" id="2916778at2"/>
<evidence type="ECO:0000256" key="4">
    <source>
        <dbReference type="ARBA" id="ARBA00022989"/>
    </source>
</evidence>
<sequence>MSSQHARTWQKEDHLDQEIQHQPKIIKKKVKVQKRWITRGEKMMYIIFAVVFLCISAYIVSFSSSVDQLNRNIESLNAQIEQQSVHNKNLALKKKELSQPERIIKIAKDNGLKIKNTQVKQASELTE</sequence>
<dbReference type="EMBL" id="BAVS01000001">
    <property type="protein sequence ID" value="GAE91745.1"/>
    <property type="molecule type" value="Genomic_DNA"/>
</dbReference>
<evidence type="ECO:0000313" key="10">
    <source>
        <dbReference type="EMBL" id="GAE91745.1"/>
    </source>
</evidence>
<evidence type="ECO:0000256" key="7">
    <source>
        <dbReference type="HAMAP-Rule" id="MF_00910"/>
    </source>
</evidence>
<proteinExistence type="inferred from homology"/>
<evidence type="ECO:0000313" key="11">
    <source>
        <dbReference type="Proteomes" id="UP000019102"/>
    </source>
</evidence>
<dbReference type="InterPro" id="IPR007060">
    <property type="entry name" value="FtsL/DivIC"/>
</dbReference>
<comment type="caution">
    <text evidence="10">The sequence shown here is derived from an EMBL/GenBank/DDBJ whole genome shotgun (WGS) entry which is preliminary data.</text>
</comment>
<organism evidence="10 11">
    <name type="scientific">Gracilibacillus boraciitolerans JCM 21714</name>
    <dbReference type="NCBI Taxonomy" id="1298598"/>
    <lineage>
        <taxon>Bacteria</taxon>
        <taxon>Bacillati</taxon>
        <taxon>Bacillota</taxon>
        <taxon>Bacilli</taxon>
        <taxon>Bacillales</taxon>
        <taxon>Bacillaceae</taxon>
        <taxon>Gracilibacillus</taxon>
    </lineage>
</organism>
<keyword evidence="3 7" id="KW-0812">Transmembrane</keyword>
<evidence type="ECO:0000256" key="8">
    <source>
        <dbReference type="NCBIfam" id="TIGR02209"/>
    </source>
</evidence>
<keyword evidence="1 7" id="KW-1003">Cell membrane</keyword>
<reference evidence="10 11" key="1">
    <citation type="journal article" date="2014" name="Genome Announc.">
        <title>Draft Genome Sequence of the Boron-Tolerant and Moderately Halotolerant Bacterium Gracilibacillus boraciitolerans JCM 21714T.</title>
        <authorList>
            <person name="Ahmed I."/>
            <person name="Oshima K."/>
            <person name="Suda W."/>
            <person name="Kitamura K."/>
            <person name="Iida T."/>
            <person name="Ohmori Y."/>
            <person name="Fujiwara T."/>
            <person name="Hattori M."/>
            <person name="Ohkuma M."/>
        </authorList>
    </citation>
    <scope>NUCLEOTIDE SEQUENCE [LARGE SCALE GENOMIC DNA]</scope>
    <source>
        <strain evidence="10 11">JCM 21714</strain>
    </source>
</reference>
<dbReference type="GO" id="GO:0005886">
    <property type="term" value="C:plasma membrane"/>
    <property type="evidence" value="ECO:0007669"/>
    <property type="project" value="UniProtKB-SubCell"/>
</dbReference>
<evidence type="ECO:0000256" key="1">
    <source>
        <dbReference type="ARBA" id="ARBA00022475"/>
    </source>
</evidence>
<protein>
    <recommendedName>
        <fullName evidence="7 8">Cell division protein FtsL</fullName>
    </recommendedName>
</protein>
<keyword evidence="11" id="KW-1185">Reference proteome</keyword>
<dbReference type="eggNOG" id="COG4839">
    <property type="taxonomic scope" value="Bacteria"/>
</dbReference>
<evidence type="ECO:0000256" key="6">
    <source>
        <dbReference type="ARBA" id="ARBA00023306"/>
    </source>
</evidence>
<evidence type="ECO:0000256" key="3">
    <source>
        <dbReference type="ARBA" id="ARBA00022692"/>
    </source>
</evidence>
<feature type="transmembrane region" description="Helical" evidence="7">
    <location>
        <begin position="43"/>
        <end position="62"/>
    </location>
</feature>
<keyword evidence="9" id="KW-0175">Coiled coil</keyword>
<gene>
    <name evidence="7" type="primary">ftsL</name>
    <name evidence="10" type="ORF">JCM21714_701</name>
</gene>
<dbReference type="InterPro" id="IPR011922">
    <property type="entry name" value="Cell_div_FtsL"/>
</dbReference>
<dbReference type="RefSeq" id="WP_035721614.1">
    <property type="nucleotide sequence ID" value="NZ_BAVS01000001.1"/>
</dbReference>
<evidence type="ECO:0000256" key="9">
    <source>
        <dbReference type="SAM" id="Coils"/>
    </source>
</evidence>
<comment type="subcellular location">
    <subcellularLocation>
        <location evidence="7">Cell membrane</location>
        <topology evidence="7">Single-pass type II membrane protein</topology>
    </subcellularLocation>
    <text evidence="7">Localizes to the division septum where it forms a ring structure.</text>
</comment>
<dbReference type="GO" id="GO:0032153">
    <property type="term" value="C:cell division site"/>
    <property type="evidence" value="ECO:0007669"/>
    <property type="project" value="UniProtKB-UniRule"/>
</dbReference>
<evidence type="ECO:0000256" key="2">
    <source>
        <dbReference type="ARBA" id="ARBA00022618"/>
    </source>
</evidence>
<keyword evidence="2 7" id="KW-0132">Cell division</keyword>
<dbReference type="Proteomes" id="UP000019102">
    <property type="component" value="Unassembled WGS sequence"/>
</dbReference>
<keyword evidence="6 7" id="KW-0131">Cell cycle</keyword>
<dbReference type="GO" id="GO:0043093">
    <property type="term" value="P:FtsZ-dependent cytokinesis"/>
    <property type="evidence" value="ECO:0007669"/>
    <property type="project" value="UniProtKB-UniRule"/>
</dbReference>
<dbReference type="AlphaFoldDB" id="W4VEA9"/>
<dbReference type="Pfam" id="PF04977">
    <property type="entry name" value="DivIC"/>
    <property type="match status" value="1"/>
</dbReference>
<comment type="function">
    <text evidence="7">Essential cell division protein.</text>
</comment>
<name>W4VEA9_9BACI</name>
<accession>W4VEA9</accession>
<evidence type="ECO:0000256" key="5">
    <source>
        <dbReference type="ARBA" id="ARBA00023136"/>
    </source>
</evidence>
<dbReference type="NCBIfam" id="TIGR02209">
    <property type="entry name" value="ftsL_broad"/>
    <property type="match status" value="1"/>
</dbReference>
<dbReference type="STRING" id="1298598.JCM21714_701"/>
<keyword evidence="4 7" id="KW-1133">Transmembrane helix</keyword>
<keyword evidence="5 7" id="KW-0472">Membrane</keyword>
<dbReference type="HAMAP" id="MF_00910">
    <property type="entry name" value="FtsL"/>
    <property type="match status" value="1"/>
</dbReference>
<feature type="coiled-coil region" evidence="9">
    <location>
        <begin position="59"/>
        <end position="93"/>
    </location>
</feature>